<evidence type="ECO:0000256" key="2">
    <source>
        <dbReference type="ARBA" id="ARBA00022679"/>
    </source>
</evidence>
<keyword evidence="3" id="KW-0949">S-adenosyl-L-methionine</keyword>
<name>A0A6J7GY54_9ZZZZ</name>
<dbReference type="InterPro" id="IPR029063">
    <property type="entry name" value="SAM-dependent_MTases_sf"/>
</dbReference>
<accession>A0A6J7GY54</accession>
<dbReference type="PANTHER" id="PTHR43464">
    <property type="entry name" value="METHYLTRANSFERASE"/>
    <property type="match status" value="1"/>
</dbReference>
<dbReference type="EMBL" id="CAFBMK010000069">
    <property type="protein sequence ID" value="CAB4913527.1"/>
    <property type="molecule type" value="Genomic_DNA"/>
</dbReference>
<dbReference type="PANTHER" id="PTHR43464:SF19">
    <property type="entry name" value="UBIQUINONE BIOSYNTHESIS O-METHYLTRANSFERASE, MITOCHONDRIAL"/>
    <property type="match status" value="1"/>
</dbReference>
<dbReference type="Pfam" id="PF08241">
    <property type="entry name" value="Methyltransf_11"/>
    <property type="match status" value="1"/>
</dbReference>
<keyword evidence="1" id="KW-0489">Methyltransferase</keyword>
<sequence length="242" mass="25876">MPRQSPSVPRRARNDLRQYDDLAHTWWDPYGPFCSLHWLARSRAKLVPAAPPEGGRLLDVGCGGGLLAPHVHGYEHVGVDLSDAGLAVAADHGIEAVKADAADLPFDDASFDVVVAGEILEHVTDLDATVAEALRVLRPGGTFVCDTINDTLLARIVLVTLGERIHGGPPPACHDPALFVDPERLQRLCAAGGVALEVHGIRPQPLRFAAFALGRRTTVEMVRTRSLATVYQGVGVKSGARL</sequence>
<evidence type="ECO:0000259" key="4">
    <source>
        <dbReference type="Pfam" id="PF08241"/>
    </source>
</evidence>
<dbReference type="AlphaFoldDB" id="A0A6J7GY54"/>
<protein>
    <submittedName>
        <fullName evidence="5">Unannotated protein</fullName>
    </submittedName>
</protein>
<keyword evidence="2" id="KW-0808">Transferase</keyword>
<dbReference type="InterPro" id="IPR013216">
    <property type="entry name" value="Methyltransf_11"/>
</dbReference>
<reference evidence="5" key="1">
    <citation type="submission" date="2020-05" db="EMBL/GenBank/DDBJ databases">
        <authorList>
            <person name="Chiriac C."/>
            <person name="Salcher M."/>
            <person name="Ghai R."/>
            <person name="Kavagutti S V."/>
        </authorList>
    </citation>
    <scope>NUCLEOTIDE SEQUENCE</scope>
</reference>
<evidence type="ECO:0000313" key="5">
    <source>
        <dbReference type="EMBL" id="CAB4913527.1"/>
    </source>
</evidence>
<evidence type="ECO:0000256" key="1">
    <source>
        <dbReference type="ARBA" id="ARBA00022603"/>
    </source>
</evidence>
<proteinExistence type="predicted"/>
<dbReference type="Gene3D" id="3.40.50.150">
    <property type="entry name" value="Vaccinia Virus protein VP39"/>
    <property type="match status" value="1"/>
</dbReference>
<organism evidence="5">
    <name type="scientific">freshwater metagenome</name>
    <dbReference type="NCBI Taxonomy" id="449393"/>
    <lineage>
        <taxon>unclassified sequences</taxon>
        <taxon>metagenomes</taxon>
        <taxon>ecological metagenomes</taxon>
    </lineage>
</organism>
<dbReference type="GO" id="GO:0010420">
    <property type="term" value="F:polyprenyldihydroxybenzoate methyltransferase activity"/>
    <property type="evidence" value="ECO:0007669"/>
    <property type="project" value="TreeGrafter"/>
</dbReference>
<gene>
    <name evidence="5" type="ORF">UFOPK3564_01414</name>
</gene>
<dbReference type="GO" id="GO:0032259">
    <property type="term" value="P:methylation"/>
    <property type="evidence" value="ECO:0007669"/>
    <property type="project" value="UniProtKB-KW"/>
</dbReference>
<dbReference type="CDD" id="cd02440">
    <property type="entry name" value="AdoMet_MTases"/>
    <property type="match status" value="1"/>
</dbReference>
<feature type="domain" description="Methyltransferase type 11" evidence="4">
    <location>
        <begin position="58"/>
        <end position="145"/>
    </location>
</feature>
<dbReference type="SUPFAM" id="SSF53335">
    <property type="entry name" value="S-adenosyl-L-methionine-dependent methyltransferases"/>
    <property type="match status" value="1"/>
</dbReference>
<evidence type="ECO:0000256" key="3">
    <source>
        <dbReference type="ARBA" id="ARBA00022691"/>
    </source>
</evidence>